<proteinExistence type="predicted"/>
<evidence type="ECO:0000313" key="3">
    <source>
        <dbReference type="Proteomes" id="UP001221757"/>
    </source>
</evidence>
<dbReference type="PROSITE" id="PS51257">
    <property type="entry name" value="PROKAR_LIPOPROTEIN"/>
    <property type="match status" value="1"/>
</dbReference>
<protein>
    <submittedName>
        <fullName evidence="2">Uncharacterized protein</fullName>
    </submittedName>
</protein>
<keyword evidence="1" id="KW-0732">Signal</keyword>
<feature type="chain" id="PRO_5042094362" evidence="1">
    <location>
        <begin position="21"/>
        <end position="172"/>
    </location>
</feature>
<organism evidence="2 3">
    <name type="scientific">Mycena rosella</name>
    <name type="common">Pink bonnet</name>
    <name type="synonym">Agaricus rosellus</name>
    <dbReference type="NCBI Taxonomy" id="1033263"/>
    <lineage>
        <taxon>Eukaryota</taxon>
        <taxon>Fungi</taxon>
        <taxon>Dikarya</taxon>
        <taxon>Basidiomycota</taxon>
        <taxon>Agaricomycotina</taxon>
        <taxon>Agaricomycetes</taxon>
        <taxon>Agaricomycetidae</taxon>
        <taxon>Agaricales</taxon>
        <taxon>Marasmiineae</taxon>
        <taxon>Mycenaceae</taxon>
        <taxon>Mycena</taxon>
    </lineage>
</organism>
<sequence>MLPKAFLLGLTALTLTLVGAAPSLQASMSCSVNFDTSTDLHGETFSRIETSSCSTYMYICAADFNFPPWFVNRVDDSDEYMIFSVGASSATSIDTKDIPLLDIHINNFPKSRIITSNEEPAILLTIEPENKDKDAFVIGVPSKGGGTVRNFSVSPVWVKPVSNDGELSRPAK</sequence>
<evidence type="ECO:0000313" key="2">
    <source>
        <dbReference type="EMBL" id="KAJ7667141.1"/>
    </source>
</evidence>
<dbReference type="AlphaFoldDB" id="A0AAD7G8G1"/>
<comment type="caution">
    <text evidence="2">The sequence shown here is derived from an EMBL/GenBank/DDBJ whole genome shotgun (WGS) entry which is preliminary data.</text>
</comment>
<accession>A0AAD7G8G1</accession>
<evidence type="ECO:0000256" key="1">
    <source>
        <dbReference type="SAM" id="SignalP"/>
    </source>
</evidence>
<dbReference type="EMBL" id="JARKIE010000205">
    <property type="protein sequence ID" value="KAJ7667141.1"/>
    <property type="molecule type" value="Genomic_DNA"/>
</dbReference>
<feature type="signal peptide" evidence="1">
    <location>
        <begin position="1"/>
        <end position="20"/>
    </location>
</feature>
<reference evidence="2" key="1">
    <citation type="submission" date="2023-03" db="EMBL/GenBank/DDBJ databases">
        <title>Massive genome expansion in bonnet fungi (Mycena s.s.) driven by repeated elements and novel gene families across ecological guilds.</title>
        <authorList>
            <consortium name="Lawrence Berkeley National Laboratory"/>
            <person name="Harder C.B."/>
            <person name="Miyauchi S."/>
            <person name="Viragh M."/>
            <person name="Kuo A."/>
            <person name="Thoen E."/>
            <person name="Andreopoulos B."/>
            <person name="Lu D."/>
            <person name="Skrede I."/>
            <person name="Drula E."/>
            <person name="Henrissat B."/>
            <person name="Morin E."/>
            <person name="Kohler A."/>
            <person name="Barry K."/>
            <person name="LaButti K."/>
            <person name="Morin E."/>
            <person name="Salamov A."/>
            <person name="Lipzen A."/>
            <person name="Mereny Z."/>
            <person name="Hegedus B."/>
            <person name="Baldrian P."/>
            <person name="Stursova M."/>
            <person name="Weitz H."/>
            <person name="Taylor A."/>
            <person name="Grigoriev I.V."/>
            <person name="Nagy L.G."/>
            <person name="Martin F."/>
            <person name="Kauserud H."/>
        </authorList>
    </citation>
    <scope>NUCLEOTIDE SEQUENCE</scope>
    <source>
        <strain evidence="2">CBHHK067</strain>
    </source>
</reference>
<keyword evidence="3" id="KW-1185">Reference proteome</keyword>
<gene>
    <name evidence="2" type="ORF">B0H17DRAFT_1210430</name>
</gene>
<dbReference type="Proteomes" id="UP001221757">
    <property type="component" value="Unassembled WGS sequence"/>
</dbReference>
<name>A0AAD7G8G1_MYCRO</name>